<keyword evidence="12 13" id="KW-0472">Membrane</keyword>
<evidence type="ECO:0000256" key="11">
    <source>
        <dbReference type="ARBA" id="ARBA00023010"/>
    </source>
</evidence>
<keyword evidence="7" id="KW-1003">Cell membrane</keyword>
<evidence type="ECO:0000256" key="10">
    <source>
        <dbReference type="ARBA" id="ARBA00022989"/>
    </source>
</evidence>
<organism evidence="14 15">
    <name type="scientific">Oecophyllibacter saccharovorans</name>
    <dbReference type="NCBI Taxonomy" id="2558360"/>
    <lineage>
        <taxon>Bacteria</taxon>
        <taxon>Pseudomonadati</taxon>
        <taxon>Pseudomonadota</taxon>
        <taxon>Alphaproteobacteria</taxon>
        <taxon>Acetobacterales</taxon>
        <taxon>Acetobacteraceae</taxon>
        <taxon>Oecophyllibacter</taxon>
    </lineage>
</organism>
<evidence type="ECO:0000256" key="5">
    <source>
        <dbReference type="ARBA" id="ARBA00014962"/>
    </source>
</evidence>
<name>A0A506UQ41_9PROT</name>
<dbReference type="NCBIfam" id="TIGR00739">
    <property type="entry name" value="yajC"/>
    <property type="match status" value="1"/>
</dbReference>
<comment type="subcellular location">
    <subcellularLocation>
        <location evidence="2">Cell membrane</location>
        <topology evidence="2">Single-pass membrane protein</topology>
    </subcellularLocation>
</comment>
<comment type="similarity">
    <text evidence="3">Belongs to the YajC family.</text>
</comment>
<dbReference type="Pfam" id="PF02699">
    <property type="entry name" value="YajC"/>
    <property type="match status" value="1"/>
</dbReference>
<keyword evidence="9" id="KW-0653">Protein transport</keyword>
<dbReference type="GO" id="GO:0005886">
    <property type="term" value="C:plasma membrane"/>
    <property type="evidence" value="ECO:0007669"/>
    <property type="project" value="UniProtKB-SubCell"/>
</dbReference>
<evidence type="ECO:0000256" key="12">
    <source>
        <dbReference type="ARBA" id="ARBA00023136"/>
    </source>
</evidence>
<evidence type="ECO:0000256" key="2">
    <source>
        <dbReference type="ARBA" id="ARBA00004162"/>
    </source>
</evidence>
<dbReference type="EMBL" id="SORZ01000001">
    <property type="protein sequence ID" value="TPW35429.1"/>
    <property type="molecule type" value="Genomic_DNA"/>
</dbReference>
<evidence type="ECO:0000256" key="9">
    <source>
        <dbReference type="ARBA" id="ARBA00022927"/>
    </source>
</evidence>
<evidence type="ECO:0000313" key="15">
    <source>
        <dbReference type="Proteomes" id="UP000315037"/>
    </source>
</evidence>
<keyword evidence="10 13" id="KW-1133">Transmembrane helix</keyword>
<dbReference type="OrthoDB" id="9811406at2"/>
<evidence type="ECO:0000256" key="6">
    <source>
        <dbReference type="ARBA" id="ARBA00022448"/>
    </source>
</evidence>
<evidence type="ECO:0000256" key="8">
    <source>
        <dbReference type="ARBA" id="ARBA00022692"/>
    </source>
</evidence>
<dbReference type="RefSeq" id="WP_141451775.1">
    <property type="nucleotide sequence ID" value="NZ_CP038143.1"/>
</dbReference>
<evidence type="ECO:0000256" key="7">
    <source>
        <dbReference type="ARBA" id="ARBA00022475"/>
    </source>
</evidence>
<dbReference type="PRINTS" id="PR01853">
    <property type="entry name" value="YAJCTRNLCASE"/>
</dbReference>
<dbReference type="GO" id="GO:0015031">
    <property type="term" value="P:protein transport"/>
    <property type="evidence" value="ECO:0007669"/>
    <property type="project" value="UniProtKB-KW"/>
</dbReference>
<evidence type="ECO:0000256" key="4">
    <source>
        <dbReference type="ARBA" id="ARBA00011718"/>
    </source>
</evidence>
<dbReference type="Proteomes" id="UP000315037">
    <property type="component" value="Unassembled WGS sequence"/>
</dbReference>
<keyword evidence="6" id="KW-0813">Transport</keyword>
<sequence length="115" mass="12639">MLSFLVSPAYAAGTSTGGFDLNSLYQIAPLVLIFLVFYFLLIRPQQQKQKQVREQQANLRRGDRIVTAGGVLGVVQATREGSPEVDVEIAPNTRVKVIRNTITTVLPRDKPANDA</sequence>
<reference evidence="14 15" key="1">
    <citation type="submission" date="2019-03" db="EMBL/GenBank/DDBJ databases">
        <title>The complete genome sequence of Neokomagataea sp. Jb2 NBRC113641.</title>
        <authorList>
            <person name="Chua K.-O."/>
            <person name="Chan K.-G."/>
            <person name="See-Too W.-S."/>
        </authorList>
    </citation>
    <scope>NUCLEOTIDE SEQUENCE [LARGE SCALE GENOMIC DNA]</scope>
    <source>
        <strain evidence="14 15">Jb2</strain>
    </source>
</reference>
<protein>
    <recommendedName>
        <fullName evidence="5">Sec translocon accessory complex subunit YajC</fullName>
    </recommendedName>
</protein>
<keyword evidence="11" id="KW-0811">Translocation</keyword>
<comment type="function">
    <text evidence="1">The SecYEG-SecDF-YajC-YidC holo-translocon (HTL) protein secretase/insertase is a supercomplex required for protein secretion, insertion of proteins into membranes, and assembly of membrane protein complexes. While the SecYEG complex is essential for assembly of a number of proteins and complexes, the SecDF-YajC-YidC subcomplex facilitates these functions.</text>
</comment>
<dbReference type="InterPro" id="IPR003849">
    <property type="entry name" value="Preprotein_translocase_YajC"/>
</dbReference>
<dbReference type="PANTHER" id="PTHR33909:SF1">
    <property type="entry name" value="SEC TRANSLOCON ACCESSORY COMPLEX SUBUNIT YAJC"/>
    <property type="match status" value="1"/>
</dbReference>
<dbReference type="AlphaFoldDB" id="A0A506UQ41"/>
<evidence type="ECO:0000256" key="1">
    <source>
        <dbReference type="ARBA" id="ARBA00002061"/>
    </source>
</evidence>
<keyword evidence="15" id="KW-1185">Reference proteome</keyword>
<accession>A0A506UQ41</accession>
<keyword evidence="8 13" id="KW-0812">Transmembrane</keyword>
<feature type="transmembrane region" description="Helical" evidence="13">
    <location>
        <begin position="21"/>
        <end position="41"/>
    </location>
</feature>
<comment type="caution">
    <text evidence="14">The sequence shown here is derived from an EMBL/GenBank/DDBJ whole genome shotgun (WGS) entry which is preliminary data.</text>
</comment>
<gene>
    <name evidence="14" type="primary">yajC</name>
    <name evidence="14" type="ORF">E3202_00045</name>
</gene>
<evidence type="ECO:0000256" key="13">
    <source>
        <dbReference type="SAM" id="Phobius"/>
    </source>
</evidence>
<dbReference type="PANTHER" id="PTHR33909">
    <property type="entry name" value="SEC TRANSLOCON ACCESSORY COMPLEX SUBUNIT YAJC"/>
    <property type="match status" value="1"/>
</dbReference>
<evidence type="ECO:0000313" key="14">
    <source>
        <dbReference type="EMBL" id="TPW35429.1"/>
    </source>
</evidence>
<proteinExistence type="inferred from homology"/>
<evidence type="ECO:0000256" key="3">
    <source>
        <dbReference type="ARBA" id="ARBA00006742"/>
    </source>
</evidence>
<comment type="subunit">
    <text evidence="4">Part of the SecDF-YidC-YajC translocase complex. The SecDF-YidC-YajC translocase forms a supercomplex with SecYEG, called the holo-translocon (HTL).</text>
</comment>
<dbReference type="SMART" id="SM01323">
    <property type="entry name" value="YajC"/>
    <property type="match status" value="1"/>
</dbReference>